<comment type="caution">
    <text evidence="1">The sequence shown here is derived from an EMBL/GenBank/DDBJ whole genome shotgun (WGS) entry which is preliminary data.</text>
</comment>
<evidence type="ECO:0000313" key="2">
    <source>
        <dbReference type="Proteomes" id="UP000034181"/>
    </source>
</evidence>
<keyword evidence="1" id="KW-0255">Endonuclease</keyword>
<keyword evidence="1" id="KW-0378">Hydrolase</keyword>
<dbReference type="InterPro" id="IPR003615">
    <property type="entry name" value="HNH_nuc"/>
</dbReference>
<evidence type="ECO:0000313" key="1">
    <source>
        <dbReference type="EMBL" id="KKQ74110.1"/>
    </source>
</evidence>
<sequence>MPNVACKICGSEFYVKPVHQKKGWGKYCSVACRTKSQFNGKIVACSICKKEIYRSAGDLKTSSSGLFFCGKSCQTIWRNKILFSGENHANWKYGESAYRRILSSTDKKKNCVLCKSEDFRVLAVHHLDKNRKNNNISNLIWLCHNCHYLVHHYKETQAKLIEIRWM</sequence>
<dbReference type="AlphaFoldDB" id="A0A0G0KF65"/>
<dbReference type="CDD" id="cd00085">
    <property type="entry name" value="HNHc"/>
    <property type="match status" value="1"/>
</dbReference>
<accession>A0A0G0KF65</accession>
<name>A0A0G0KF65_9BACT</name>
<dbReference type="GO" id="GO:0004519">
    <property type="term" value="F:endonuclease activity"/>
    <property type="evidence" value="ECO:0007669"/>
    <property type="project" value="UniProtKB-KW"/>
</dbReference>
<dbReference type="Proteomes" id="UP000034181">
    <property type="component" value="Unassembled WGS sequence"/>
</dbReference>
<dbReference type="EMBL" id="LBUZ01000040">
    <property type="protein sequence ID" value="KKQ74110.1"/>
    <property type="molecule type" value="Genomic_DNA"/>
</dbReference>
<keyword evidence="1" id="KW-0540">Nuclease</keyword>
<organism evidence="1 2">
    <name type="scientific">Candidatus Woesebacteria bacterium GW2011_GWB1_38_5b</name>
    <dbReference type="NCBI Taxonomy" id="1618569"/>
    <lineage>
        <taxon>Bacteria</taxon>
        <taxon>Candidatus Woeseibacteriota</taxon>
    </lineage>
</organism>
<gene>
    <name evidence="1" type="ORF">US96_C0040G0002</name>
</gene>
<reference evidence="1 2" key="1">
    <citation type="journal article" date="2015" name="Nature">
        <title>rRNA introns, odd ribosomes, and small enigmatic genomes across a large radiation of phyla.</title>
        <authorList>
            <person name="Brown C.T."/>
            <person name="Hug L.A."/>
            <person name="Thomas B.C."/>
            <person name="Sharon I."/>
            <person name="Castelle C.J."/>
            <person name="Singh A."/>
            <person name="Wilkins M.J."/>
            <person name="Williams K.H."/>
            <person name="Banfield J.F."/>
        </authorList>
    </citation>
    <scope>NUCLEOTIDE SEQUENCE [LARGE SCALE GENOMIC DNA]</scope>
</reference>
<protein>
    <submittedName>
        <fullName evidence="1">HNH endonuclease</fullName>
    </submittedName>
</protein>
<proteinExistence type="predicted"/>